<feature type="chain" id="PRO_5040472014" evidence="1">
    <location>
        <begin position="23"/>
        <end position="296"/>
    </location>
</feature>
<dbReference type="AlphaFoldDB" id="A0A9P5Z8U5"/>
<accession>A0A9P5Z8U5</accession>
<proteinExistence type="predicted"/>
<organism evidence="2 3">
    <name type="scientific">Pholiota conissans</name>
    <dbReference type="NCBI Taxonomy" id="109636"/>
    <lineage>
        <taxon>Eukaryota</taxon>
        <taxon>Fungi</taxon>
        <taxon>Dikarya</taxon>
        <taxon>Basidiomycota</taxon>
        <taxon>Agaricomycotina</taxon>
        <taxon>Agaricomycetes</taxon>
        <taxon>Agaricomycetidae</taxon>
        <taxon>Agaricales</taxon>
        <taxon>Agaricineae</taxon>
        <taxon>Strophariaceae</taxon>
        <taxon>Pholiota</taxon>
    </lineage>
</organism>
<gene>
    <name evidence="2" type="ORF">BDN70DRAFT_893246</name>
</gene>
<dbReference type="OrthoDB" id="440424at2759"/>
<protein>
    <submittedName>
        <fullName evidence="2">Uncharacterized protein</fullName>
    </submittedName>
</protein>
<dbReference type="EMBL" id="MU155177">
    <property type="protein sequence ID" value="KAF9481516.1"/>
    <property type="molecule type" value="Genomic_DNA"/>
</dbReference>
<dbReference type="Proteomes" id="UP000807469">
    <property type="component" value="Unassembled WGS sequence"/>
</dbReference>
<evidence type="ECO:0000313" key="3">
    <source>
        <dbReference type="Proteomes" id="UP000807469"/>
    </source>
</evidence>
<reference evidence="2" key="1">
    <citation type="submission" date="2020-11" db="EMBL/GenBank/DDBJ databases">
        <authorList>
            <consortium name="DOE Joint Genome Institute"/>
            <person name="Ahrendt S."/>
            <person name="Riley R."/>
            <person name="Andreopoulos W."/>
            <person name="Labutti K."/>
            <person name="Pangilinan J."/>
            <person name="Ruiz-Duenas F.J."/>
            <person name="Barrasa J.M."/>
            <person name="Sanchez-Garcia M."/>
            <person name="Camarero S."/>
            <person name="Miyauchi S."/>
            <person name="Serrano A."/>
            <person name="Linde D."/>
            <person name="Babiker R."/>
            <person name="Drula E."/>
            <person name="Ayuso-Fernandez I."/>
            <person name="Pacheco R."/>
            <person name="Padilla G."/>
            <person name="Ferreira P."/>
            <person name="Barriuso J."/>
            <person name="Kellner H."/>
            <person name="Castanera R."/>
            <person name="Alfaro M."/>
            <person name="Ramirez L."/>
            <person name="Pisabarro A.G."/>
            <person name="Kuo A."/>
            <person name="Tritt A."/>
            <person name="Lipzen A."/>
            <person name="He G."/>
            <person name="Yan M."/>
            <person name="Ng V."/>
            <person name="Cullen D."/>
            <person name="Martin F."/>
            <person name="Rosso M.-N."/>
            <person name="Henrissat B."/>
            <person name="Hibbett D."/>
            <person name="Martinez A.T."/>
            <person name="Grigoriev I.V."/>
        </authorList>
    </citation>
    <scope>NUCLEOTIDE SEQUENCE</scope>
    <source>
        <strain evidence="2">CIRM-BRFM 674</strain>
    </source>
</reference>
<sequence>MRMYTWNFLLVLFSFLAGPVTAAVHYPWYSLDRVYDVFYGSSVFFDFWEEAKKLGDNATRFANEELQSIASKDISVAGPIHEFNAAWTQVVTDAGKILPTENSASTSHFLGTEWFDMEGFATFFNESMDRIAEELQAELELPLPEDQSERYRRREIVINKMLNMTEDLIASEEEIRQKFGHIKPHIAHAILVMGNLGEKHPYIVEALAFGVTVIILPESIILRPIARIFGISPLGPVKGSPAAIAQKFFFGHIIPRYSWFSRLQKAGMKRGILDTIRTIISQSIRIGDEYPKNYSP</sequence>
<feature type="signal peptide" evidence="1">
    <location>
        <begin position="1"/>
        <end position="22"/>
    </location>
</feature>
<name>A0A9P5Z8U5_9AGAR</name>
<keyword evidence="3" id="KW-1185">Reference proteome</keyword>
<keyword evidence="1" id="KW-0732">Signal</keyword>
<evidence type="ECO:0000313" key="2">
    <source>
        <dbReference type="EMBL" id="KAF9481516.1"/>
    </source>
</evidence>
<evidence type="ECO:0000256" key="1">
    <source>
        <dbReference type="SAM" id="SignalP"/>
    </source>
</evidence>
<comment type="caution">
    <text evidence="2">The sequence shown here is derived from an EMBL/GenBank/DDBJ whole genome shotgun (WGS) entry which is preliminary data.</text>
</comment>